<dbReference type="EMBL" id="ANIZ01002426">
    <property type="protein sequence ID" value="ETI40680.1"/>
    <property type="molecule type" value="Genomic_DNA"/>
</dbReference>
<gene>
    <name evidence="1" type="ORF">F443_13992</name>
</gene>
<dbReference type="AlphaFoldDB" id="V9EN45"/>
<proteinExistence type="predicted"/>
<dbReference type="Proteomes" id="UP000018721">
    <property type="component" value="Unassembled WGS sequence"/>
</dbReference>
<organism evidence="1 2">
    <name type="scientific">Phytophthora nicotianae P1569</name>
    <dbReference type="NCBI Taxonomy" id="1317065"/>
    <lineage>
        <taxon>Eukaryota</taxon>
        <taxon>Sar</taxon>
        <taxon>Stramenopiles</taxon>
        <taxon>Oomycota</taxon>
        <taxon>Peronosporomycetes</taxon>
        <taxon>Peronosporales</taxon>
        <taxon>Peronosporaceae</taxon>
        <taxon>Phytophthora</taxon>
    </lineage>
</organism>
<evidence type="ECO:0000313" key="1">
    <source>
        <dbReference type="EMBL" id="ETI40680.1"/>
    </source>
</evidence>
<accession>V9EN45</accession>
<reference evidence="1 2" key="1">
    <citation type="submission" date="2013-11" db="EMBL/GenBank/DDBJ databases">
        <title>The Genome Sequence of Phytophthora parasitica P1569.</title>
        <authorList>
            <consortium name="The Broad Institute Genomics Platform"/>
            <person name="Russ C."/>
            <person name="Tyler B."/>
            <person name="Panabieres F."/>
            <person name="Shan W."/>
            <person name="Tripathy S."/>
            <person name="Grunwald N."/>
            <person name="Machado M."/>
            <person name="Johnson C.S."/>
            <person name="Arredondo F."/>
            <person name="Hong C."/>
            <person name="Coffey M."/>
            <person name="Young S.K."/>
            <person name="Zeng Q."/>
            <person name="Gargeya S."/>
            <person name="Fitzgerald M."/>
            <person name="Abouelleil A."/>
            <person name="Alvarado L."/>
            <person name="Chapman S.B."/>
            <person name="Gainer-Dewar J."/>
            <person name="Goldberg J."/>
            <person name="Griggs A."/>
            <person name="Gujja S."/>
            <person name="Hansen M."/>
            <person name="Howarth C."/>
            <person name="Imamovic A."/>
            <person name="Ireland A."/>
            <person name="Larimer J."/>
            <person name="McCowan C."/>
            <person name="Murphy C."/>
            <person name="Pearson M."/>
            <person name="Poon T.W."/>
            <person name="Priest M."/>
            <person name="Roberts A."/>
            <person name="Saif S."/>
            <person name="Shea T."/>
            <person name="Sykes S."/>
            <person name="Wortman J."/>
            <person name="Nusbaum C."/>
            <person name="Birren B."/>
        </authorList>
    </citation>
    <scope>NUCLEOTIDE SEQUENCE [LARGE SCALE GENOMIC DNA]</scope>
    <source>
        <strain evidence="1 2">P1569</strain>
    </source>
</reference>
<comment type="caution">
    <text evidence="1">The sequence shown here is derived from an EMBL/GenBank/DDBJ whole genome shotgun (WGS) entry which is preliminary data.</text>
</comment>
<sequence length="53" mass="5918">MSVLNACHSIFSVEVLRLWCVDQQELFLSSHTFNGAHGSDKCVEVLGSHLRSE</sequence>
<dbReference type="HOGENOM" id="CLU_3072858_0_0_1"/>
<keyword evidence="2" id="KW-1185">Reference proteome</keyword>
<protein>
    <submittedName>
        <fullName evidence="1">Uncharacterized protein</fullName>
    </submittedName>
</protein>
<name>V9EN45_PHYNI</name>
<evidence type="ECO:0000313" key="2">
    <source>
        <dbReference type="Proteomes" id="UP000018721"/>
    </source>
</evidence>